<dbReference type="PANTHER" id="PTHR43297:SF14">
    <property type="entry name" value="ATPASE AAA-TYPE CORE DOMAIN-CONTAINING PROTEIN"/>
    <property type="match status" value="1"/>
</dbReference>
<evidence type="ECO:0000256" key="6">
    <source>
        <dbReference type="ARBA" id="ARBA00023136"/>
    </source>
</evidence>
<dbReference type="InterPro" id="IPR027417">
    <property type="entry name" value="P-loop_NTPase"/>
</dbReference>
<dbReference type="PANTHER" id="PTHR43297">
    <property type="entry name" value="OLIGOPEPTIDE TRANSPORT ATP-BINDING PROTEIN APPD"/>
    <property type="match status" value="1"/>
</dbReference>
<feature type="non-terminal residue" evidence="8">
    <location>
        <position position="71"/>
    </location>
</feature>
<keyword evidence="2" id="KW-0813">Transport</keyword>
<evidence type="ECO:0000256" key="3">
    <source>
        <dbReference type="ARBA" id="ARBA00022475"/>
    </source>
</evidence>
<protein>
    <recommendedName>
        <fullName evidence="7">ABC transporter domain-containing protein</fullName>
    </recommendedName>
</protein>
<reference evidence="8" key="1">
    <citation type="submission" date="2018-05" db="EMBL/GenBank/DDBJ databases">
        <authorList>
            <person name="Lanie J.A."/>
            <person name="Ng W.-L."/>
            <person name="Kazmierczak K.M."/>
            <person name="Andrzejewski T.M."/>
            <person name="Davidsen T.M."/>
            <person name="Wayne K.J."/>
            <person name="Tettelin H."/>
            <person name="Glass J.I."/>
            <person name="Rusch D."/>
            <person name="Podicherti R."/>
            <person name="Tsui H.-C.T."/>
            <person name="Winkler M.E."/>
        </authorList>
    </citation>
    <scope>NUCLEOTIDE SEQUENCE</scope>
</reference>
<organism evidence="8">
    <name type="scientific">marine metagenome</name>
    <dbReference type="NCBI Taxonomy" id="408172"/>
    <lineage>
        <taxon>unclassified sequences</taxon>
        <taxon>metagenomes</taxon>
        <taxon>ecological metagenomes</taxon>
    </lineage>
</organism>
<dbReference type="GO" id="GO:0016020">
    <property type="term" value="C:membrane"/>
    <property type="evidence" value="ECO:0007669"/>
    <property type="project" value="UniProtKB-SubCell"/>
</dbReference>
<dbReference type="InterPro" id="IPR003439">
    <property type="entry name" value="ABC_transporter-like_ATP-bd"/>
</dbReference>
<feature type="domain" description="ABC transporter" evidence="7">
    <location>
        <begin position="21"/>
        <end position="62"/>
    </location>
</feature>
<evidence type="ECO:0000256" key="1">
    <source>
        <dbReference type="ARBA" id="ARBA00004370"/>
    </source>
</evidence>
<evidence type="ECO:0000256" key="4">
    <source>
        <dbReference type="ARBA" id="ARBA00022519"/>
    </source>
</evidence>
<evidence type="ECO:0000256" key="2">
    <source>
        <dbReference type="ARBA" id="ARBA00022448"/>
    </source>
</evidence>
<dbReference type="GO" id="GO:0016887">
    <property type="term" value="F:ATP hydrolysis activity"/>
    <property type="evidence" value="ECO:0007669"/>
    <property type="project" value="InterPro"/>
</dbReference>
<keyword evidence="4" id="KW-0997">Cell inner membrane</keyword>
<name>A0A382XKW6_9ZZZZ</name>
<sequence length="71" mass="7498">MLEVRNLRTVFRKDDEDIIAVNNLSFDLNPGEIVGLVGESGCGKSVTALSLMGLVPDPPGKIMGGEVLLEG</sequence>
<evidence type="ECO:0000256" key="5">
    <source>
        <dbReference type="ARBA" id="ARBA00022967"/>
    </source>
</evidence>
<dbReference type="AlphaFoldDB" id="A0A382XKW6"/>
<dbReference type="EMBL" id="UINC01168096">
    <property type="protein sequence ID" value="SVD70948.1"/>
    <property type="molecule type" value="Genomic_DNA"/>
</dbReference>
<evidence type="ECO:0000313" key="8">
    <source>
        <dbReference type="EMBL" id="SVD70948.1"/>
    </source>
</evidence>
<dbReference type="SUPFAM" id="SSF52540">
    <property type="entry name" value="P-loop containing nucleoside triphosphate hydrolases"/>
    <property type="match status" value="1"/>
</dbReference>
<gene>
    <name evidence="8" type="ORF">METZ01_LOCUS423802</name>
</gene>
<proteinExistence type="predicted"/>
<keyword evidence="3" id="KW-1003">Cell membrane</keyword>
<comment type="subcellular location">
    <subcellularLocation>
        <location evidence="1">Membrane</location>
    </subcellularLocation>
</comment>
<dbReference type="GO" id="GO:0005524">
    <property type="term" value="F:ATP binding"/>
    <property type="evidence" value="ECO:0007669"/>
    <property type="project" value="InterPro"/>
</dbReference>
<keyword evidence="6" id="KW-0472">Membrane</keyword>
<evidence type="ECO:0000259" key="7">
    <source>
        <dbReference type="Pfam" id="PF00005"/>
    </source>
</evidence>
<keyword evidence="5" id="KW-1278">Translocase</keyword>
<dbReference type="Pfam" id="PF00005">
    <property type="entry name" value="ABC_tran"/>
    <property type="match status" value="1"/>
</dbReference>
<accession>A0A382XKW6</accession>
<dbReference type="InterPro" id="IPR050388">
    <property type="entry name" value="ABC_Ni/Peptide_Import"/>
</dbReference>
<dbReference type="Gene3D" id="3.40.50.300">
    <property type="entry name" value="P-loop containing nucleotide triphosphate hydrolases"/>
    <property type="match status" value="1"/>
</dbReference>